<comment type="caution">
    <text evidence="3">The sequence shown here is derived from an EMBL/GenBank/DDBJ whole genome shotgun (WGS) entry which is preliminary data.</text>
</comment>
<feature type="region of interest" description="Disordered" evidence="2">
    <location>
        <begin position="107"/>
        <end position="127"/>
    </location>
</feature>
<accession>A0A9P6RUG9</accession>
<evidence type="ECO:0000256" key="1">
    <source>
        <dbReference type="SAM" id="Coils"/>
    </source>
</evidence>
<feature type="compositionally biased region" description="Low complexity" evidence="2">
    <location>
        <begin position="225"/>
        <end position="236"/>
    </location>
</feature>
<dbReference type="OrthoDB" id="2334741at2759"/>
<keyword evidence="1" id="KW-0175">Coiled coil</keyword>
<feature type="compositionally biased region" description="Basic and acidic residues" evidence="2">
    <location>
        <begin position="290"/>
        <end position="299"/>
    </location>
</feature>
<feature type="region of interest" description="Disordered" evidence="2">
    <location>
        <begin position="156"/>
        <end position="209"/>
    </location>
</feature>
<feature type="compositionally biased region" description="Low complexity" evidence="2">
    <location>
        <begin position="276"/>
        <end position="285"/>
    </location>
</feature>
<name>A0A9P6RUG9_9FUNG</name>
<sequence>MSTNAVALWQTVKLADEAVEVQARPGTAQTQNQPFILLQDVQDIFPSASRLQCGNRALGFMVDSDGNRLHPIRVPYMEGVILDVIISHSLRSSSAPDINSTINAITKERSARPARSSHQRTRQRQQQQLEQLLPKELIEQERLLQQELLNQEEMLQRADTKPQPERQQEQQQQQPPLPTTEKATAVPPLRQRRPARRQQQQTAIEQKRDGELLQKELHLKEDLSQQELPQPAAQPLRQRRQPAKRQQEQQPQQPQQQILDETQTADDDVKVPVPVPTTVTPAQQRRLVKRQQEKERQQQQERQNQLTAPPLLPPPVPPSDTDSFLLQYQQGSRLSTDAAKTKYRKSVMLYQTFLQHIRAGQTEQANVVKEDFRQHFNNLEAEMAKNQDLQERMIDMQHTMLEMQQRSLDRLAIIQNRVQAILIHRYELHEYPIPRLFIILPRDASQLYPDNISRNKFRLHFLCECGEHTKSTQSKIQHHIHLAKHEGYDLERPAEFFRRYGHYVLKLLQMLKYGVAVAGFAVPAMVPLRPGESIRATKNPFDNHSIEPAVSQTIDFLQAIADMNQLGTPGVRHEEDMVEALEGADLKRLTAFLKGYDEDRELGNLYRVVTSEGHVKWVCLDHYRETYNTLAMRELEDMMMVNGGAFDEHHGRVEISLSSPIVATQFYRALERAKFVQELKVKLQWEITYNDAKALRDAIHRSNVSSLELSCTASNSAAELLNRNKRAEPLWQILNNSKIRSFTLSGYSGFWRRSALEAHSNELRVLKITDEIDWKKDYAKVVELLQMSPHLTDLTLGCLKINEAYKALRQVASDRCPLSKLTLEASKDEVLIAQFEQDQALVSMDLVLPSLAAYTHLLKSTDCISSLHISSRTNGYSDCAPLIDLISRNRNLTELKVSCYLSEFQPVYEAIRSSVTSNRSSRLKKVCLYRGENQLYTTDIRTPHLVSLELMQLKVNDGVLSQLLVAFGSKLTKLRIDSPKWQPVHSEILFDAIHAAPGGSRLTHLYQTCAEVDEGVLRELSGVINRSNLIEHEIIVDQSFKLDPQRAMYWVDFITWVGGKLTSLILSCPEPNEWIEALSNANFPAMERVSFGQVQKRASQPEQGIYHEMTQKLLSTVVVQKS</sequence>
<feature type="compositionally biased region" description="Low complexity" evidence="2">
    <location>
        <begin position="248"/>
        <end position="257"/>
    </location>
</feature>
<organism evidence="3 4">
    <name type="scientific">Dissophora globulifera</name>
    <dbReference type="NCBI Taxonomy" id="979702"/>
    <lineage>
        <taxon>Eukaryota</taxon>
        <taxon>Fungi</taxon>
        <taxon>Fungi incertae sedis</taxon>
        <taxon>Mucoromycota</taxon>
        <taxon>Mortierellomycotina</taxon>
        <taxon>Mortierellomycetes</taxon>
        <taxon>Mortierellales</taxon>
        <taxon>Mortierellaceae</taxon>
        <taxon>Dissophora</taxon>
    </lineage>
</organism>
<evidence type="ECO:0000313" key="3">
    <source>
        <dbReference type="EMBL" id="KAG0330222.1"/>
    </source>
</evidence>
<feature type="region of interest" description="Disordered" evidence="2">
    <location>
        <begin position="221"/>
        <end position="323"/>
    </location>
</feature>
<feature type="coiled-coil region" evidence="1">
    <location>
        <begin position="372"/>
        <end position="406"/>
    </location>
</feature>
<protein>
    <submittedName>
        <fullName evidence="3">Uncharacterized protein</fullName>
    </submittedName>
</protein>
<evidence type="ECO:0000313" key="4">
    <source>
        <dbReference type="Proteomes" id="UP000738325"/>
    </source>
</evidence>
<dbReference type="SUPFAM" id="SSF52047">
    <property type="entry name" value="RNI-like"/>
    <property type="match status" value="1"/>
</dbReference>
<dbReference type="AlphaFoldDB" id="A0A9P6RUG9"/>
<feature type="compositionally biased region" description="Basic and acidic residues" evidence="2">
    <location>
        <begin position="156"/>
        <end position="168"/>
    </location>
</feature>
<proteinExistence type="predicted"/>
<dbReference type="EMBL" id="JAAAIP010000005">
    <property type="protein sequence ID" value="KAG0330222.1"/>
    <property type="molecule type" value="Genomic_DNA"/>
</dbReference>
<dbReference type="Proteomes" id="UP000738325">
    <property type="component" value="Unassembled WGS sequence"/>
</dbReference>
<reference evidence="3" key="1">
    <citation type="journal article" date="2020" name="Fungal Divers.">
        <title>Resolving the Mortierellaceae phylogeny through synthesis of multi-gene phylogenetics and phylogenomics.</title>
        <authorList>
            <person name="Vandepol N."/>
            <person name="Liber J."/>
            <person name="Desiro A."/>
            <person name="Na H."/>
            <person name="Kennedy M."/>
            <person name="Barry K."/>
            <person name="Grigoriev I.V."/>
            <person name="Miller A.N."/>
            <person name="O'Donnell K."/>
            <person name="Stajich J.E."/>
            <person name="Bonito G."/>
        </authorList>
    </citation>
    <scope>NUCLEOTIDE SEQUENCE</scope>
    <source>
        <strain evidence="3">REB-010B</strain>
    </source>
</reference>
<evidence type="ECO:0000256" key="2">
    <source>
        <dbReference type="SAM" id="MobiDB-lite"/>
    </source>
</evidence>
<keyword evidence="4" id="KW-1185">Reference proteome</keyword>
<gene>
    <name evidence="3" type="ORF">BGZ99_007083</name>
</gene>